<dbReference type="EMBL" id="BAABIQ010000043">
    <property type="protein sequence ID" value="GAA4802862.1"/>
    <property type="molecule type" value="Genomic_DNA"/>
</dbReference>
<evidence type="ECO:0000256" key="7">
    <source>
        <dbReference type="HAMAP-Rule" id="MF_00009"/>
    </source>
</evidence>
<name>A0ABP9C2G7_9SPHI</name>
<sequence>MSSTTINFYTEEITYRLANKVALRKWIKNTILAEGFKAGAINFILCSDEYLHRINVTYLQHDTYTDIITFDTSEDEYYIEGDLFISVERTTENAKKFTVSADDELHRVMIHGILHLCGYLDKKPADKTLMTSKENEYLAARDFTTKEKGPL</sequence>
<dbReference type="EC" id="3.1.-.-" evidence="7"/>
<comment type="subcellular location">
    <subcellularLocation>
        <location evidence="7">Cytoplasm</location>
    </subcellularLocation>
</comment>
<proteinExistence type="inferred from homology"/>
<dbReference type="Gene3D" id="3.40.390.30">
    <property type="entry name" value="Metalloproteases ('zincins'), catalytic domain"/>
    <property type="match status" value="1"/>
</dbReference>
<dbReference type="InterPro" id="IPR002036">
    <property type="entry name" value="YbeY"/>
</dbReference>
<keyword evidence="7" id="KW-0963">Cytoplasm</keyword>
<comment type="caution">
    <text evidence="8">The sequence shown here is derived from an EMBL/GenBank/DDBJ whole genome shotgun (WGS) entry which is preliminary data.</text>
</comment>
<evidence type="ECO:0000256" key="5">
    <source>
        <dbReference type="ARBA" id="ARBA00022801"/>
    </source>
</evidence>
<evidence type="ECO:0000256" key="4">
    <source>
        <dbReference type="ARBA" id="ARBA00022759"/>
    </source>
</evidence>
<comment type="function">
    <text evidence="7">Single strand-specific metallo-endoribonuclease involved in late-stage 70S ribosome quality control and in maturation of the 3' terminus of the 16S rRNA.</text>
</comment>
<keyword evidence="4 7" id="KW-0255">Endonuclease</keyword>
<keyword evidence="9" id="KW-1185">Reference proteome</keyword>
<dbReference type="RefSeq" id="WP_345233727.1">
    <property type="nucleotide sequence ID" value="NZ_BAABIQ010000043.1"/>
</dbReference>
<dbReference type="HAMAP" id="MF_00009">
    <property type="entry name" value="Endoribonucl_YbeY"/>
    <property type="match status" value="1"/>
</dbReference>
<gene>
    <name evidence="7 8" type="primary">ybeY</name>
    <name evidence="8" type="ORF">GCM10023231_34760</name>
</gene>
<accession>A0ABP9C2G7</accession>
<evidence type="ECO:0000313" key="9">
    <source>
        <dbReference type="Proteomes" id="UP001501411"/>
    </source>
</evidence>
<evidence type="ECO:0000256" key="3">
    <source>
        <dbReference type="ARBA" id="ARBA00022723"/>
    </source>
</evidence>
<feature type="binding site" evidence="7">
    <location>
        <position position="111"/>
    </location>
    <ligand>
        <name>Zn(2+)</name>
        <dbReference type="ChEBI" id="CHEBI:29105"/>
        <note>catalytic</note>
    </ligand>
</feature>
<protein>
    <recommendedName>
        <fullName evidence="7">Endoribonuclease YbeY</fullName>
        <ecNumber evidence="7">3.1.-.-</ecNumber>
    </recommendedName>
</protein>
<keyword evidence="2 7" id="KW-0540">Nuclease</keyword>
<evidence type="ECO:0000313" key="8">
    <source>
        <dbReference type="EMBL" id="GAA4802862.1"/>
    </source>
</evidence>
<reference evidence="9" key="1">
    <citation type="journal article" date="2019" name="Int. J. Syst. Evol. Microbiol.">
        <title>The Global Catalogue of Microorganisms (GCM) 10K type strain sequencing project: providing services to taxonomists for standard genome sequencing and annotation.</title>
        <authorList>
            <consortium name="The Broad Institute Genomics Platform"/>
            <consortium name="The Broad Institute Genome Sequencing Center for Infectious Disease"/>
            <person name="Wu L."/>
            <person name="Ma J."/>
        </authorList>
    </citation>
    <scope>NUCLEOTIDE SEQUENCE [LARGE SCALE GENOMIC DNA]</scope>
    <source>
        <strain evidence="9">JCM 18200</strain>
    </source>
</reference>
<keyword evidence="7" id="KW-0690">Ribosome biogenesis</keyword>
<feature type="binding site" evidence="7">
    <location>
        <position position="121"/>
    </location>
    <ligand>
        <name>Zn(2+)</name>
        <dbReference type="ChEBI" id="CHEBI:29105"/>
        <note>catalytic</note>
    </ligand>
</feature>
<keyword evidence="5 7" id="KW-0378">Hydrolase</keyword>
<keyword evidence="6 7" id="KW-0862">Zinc</keyword>
<comment type="similarity">
    <text evidence="1 7">Belongs to the endoribonuclease YbeY family.</text>
</comment>
<dbReference type="Proteomes" id="UP001501411">
    <property type="component" value="Unassembled WGS sequence"/>
</dbReference>
<feature type="binding site" evidence="7">
    <location>
        <position position="115"/>
    </location>
    <ligand>
        <name>Zn(2+)</name>
        <dbReference type="ChEBI" id="CHEBI:29105"/>
        <note>catalytic</note>
    </ligand>
</feature>
<keyword evidence="3 7" id="KW-0479">Metal-binding</keyword>
<dbReference type="InterPro" id="IPR023091">
    <property type="entry name" value="MetalPrtase_cat_dom_sf_prd"/>
</dbReference>
<dbReference type="PANTHER" id="PTHR46986">
    <property type="entry name" value="ENDORIBONUCLEASE YBEY, CHLOROPLASTIC"/>
    <property type="match status" value="1"/>
</dbReference>
<keyword evidence="7" id="KW-0698">rRNA processing</keyword>
<evidence type="ECO:0000256" key="1">
    <source>
        <dbReference type="ARBA" id="ARBA00010875"/>
    </source>
</evidence>
<dbReference type="NCBIfam" id="TIGR00043">
    <property type="entry name" value="rRNA maturation RNase YbeY"/>
    <property type="match status" value="1"/>
</dbReference>
<evidence type="ECO:0000256" key="6">
    <source>
        <dbReference type="ARBA" id="ARBA00022833"/>
    </source>
</evidence>
<evidence type="ECO:0000256" key="2">
    <source>
        <dbReference type="ARBA" id="ARBA00022722"/>
    </source>
</evidence>
<dbReference type="Pfam" id="PF02130">
    <property type="entry name" value="YbeY"/>
    <property type="match status" value="1"/>
</dbReference>
<dbReference type="SUPFAM" id="SSF55486">
    <property type="entry name" value="Metalloproteases ('zincins'), catalytic domain"/>
    <property type="match status" value="1"/>
</dbReference>
<dbReference type="PANTHER" id="PTHR46986:SF1">
    <property type="entry name" value="ENDORIBONUCLEASE YBEY, CHLOROPLASTIC"/>
    <property type="match status" value="1"/>
</dbReference>
<comment type="cofactor">
    <cofactor evidence="7">
        <name>Zn(2+)</name>
        <dbReference type="ChEBI" id="CHEBI:29105"/>
    </cofactor>
    <text evidence="7">Binds 1 zinc ion.</text>
</comment>
<organism evidence="8 9">
    <name type="scientific">Olivibacter ginsenosidimutans</name>
    <dbReference type="NCBI Taxonomy" id="1176537"/>
    <lineage>
        <taxon>Bacteria</taxon>
        <taxon>Pseudomonadati</taxon>
        <taxon>Bacteroidota</taxon>
        <taxon>Sphingobacteriia</taxon>
        <taxon>Sphingobacteriales</taxon>
        <taxon>Sphingobacteriaceae</taxon>
        <taxon>Olivibacter</taxon>
    </lineage>
</organism>